<feature type="coiled-coil region" evidence="1">
    <location>
        <begin position="213"/>
        <end position="240"/>
    </location>
</feature>
<protein>
    <submittedName>
        <fullName evidence="2">11990_t:CDS:1</fullName>
    </submittedName>
</protein>
<name>A0A9N9EHA6_FUNMO</name>
<sequence>MLNFYPFFPFFQKRTWRENATRKIDLTIWKSEKNEVPYAPYYNSKLGEKFMSLDKNDEIYKYVLKEFEKYPRNGGECFAAAIAYFDSQELIKEHFFFDKKDFKNYAIAEYLVQYFQYKAFGYKYFSLLANYIYDKGCCCANYENTQILERIQSKIRTFTGDDSIIKFFNEEEHNYKYDEKSLPDQFSGKTVSTDLIQLKCYCLFAKNFEEKTELSNKEEIMNLKETIQKLTDELEYERSLRQNQELNYEEVHLEELICKAKSKIQKEHHVLLESLLETQEQLTRLQRSEDLDVQTLQLSKRRLEDDKLALRDQLSRDELQTLCEMKEKFTKLQIKMEQN</sequence>
<keyword evidence="3" id="KW-1185">Reference proteome</keyword>
<dbReference type="EMBL" id="CAJVPP010006182">
    <property type="protein sequence ID" value="CAG8675003.1"/>
    <property type="molecule type" value="Genomic_DNA"/>
</dbReference>
<gene>
    <name evidence="2" type="ORF">FMOSSE_LOCUS12602</name>
</gene>
<keyword evidence="1" id="KW-0175">Coiled coil</keyword>
<reference evidence="2" key="1">
    <citation type="submission" date="2021-06" db="EMBL/GenBank/DDBJ databases">
        <authorList>
            <person name="Kallberg Y."/>
            <person name="Tangrot J."/>
            <person name="Rosling A."/>
        </authorList>
    </citation>
    <scope>NUCLEOTIDE SEQUENCE</scope>
    <source>
        <strain evidence="2">87-6 pot B 2015</strain>
    </source>
</reference>
<accession>A0A9N9EHA6</accession>
<dbReference type="Proteomes" id="UP000789375">
    <property type="component" value="Unassembled WGS sequence"/>
</dbReference>
<feature type="coiled-coil region" evidence="1">
    <location>
        <begin position="293"/>
        <end position="320"/>
    </location>
</feature>
<proteinExistence type="predicted"/>
<dbReference type="AlphaFoldDB" id="A0A9N9EHA6"/>
<evidence type="ECO:0000313" key="3">
    <source>
        <dbReference type="Proteomes" id="UP000789375"/>
    </source>
</evidence>
<evidence type="ECO:0000313" key="2">
    <source>
        <dbReference type="EMBL" id="CAG8675003.1"/>
    </source>
</evidence>
<organism evidence="2 3">
    <name type="scientific">Funneliformis mosseae</name>
    <name type="common">Endomycorrhizal fungus</name>
    <name type="synonym">Glomus mosseae</name>
    <dbReference type="NCBI Taxonomy" id="27381"/>
    <lineage>
        <taxon>Eukaryota</taxon>
        <taxon>Fungi</taxon>
        <taxon>Fungi incertae sedis</taxon>
        <taxon>Mucoromycota</taxon>
        <taxon>Glomeromycotina</taxon>
        <taxon>Glomeromycetes</taxon>
        <taxon>Glomerales</taxon>
        <taxon>Glomeraceae</taxon>
        <taxon>Funneliformis</taxon>
    </lineage>
</organism>
<comment type="caution">
    <text evidence="2">The sequence shown here is derived from an EMBL/GenBank/DDBJ whole genome shotgun (WGS) entry which is preliminary data.</text>
</comment>
<evidence type="ECO:0000256" key="1">
    <source>
        <dbReference type="SAM" id="Coils"/>
    </source>
</evidence>